<evidence type="ECO:0000313" key="3">
    <source>
        <dbReference type="Proteomes" id="UP001524587"/>
    </source>
</evidence>
<dbReference type="RefSeq" id="WP_422863551.1">
    <property type="nucleotide sequence ID" value="NZ_JAMSKV010000004.1"/>
</dbReference>
<evidence type="ECO:0000313" key="2">
    <source>
        <dbReference type="EMBL" id="MCQ8278089.1"/>
    </source>
</evidence>
<keyword evidence="1" id="KW-0472">Membrane</keyword>
<evidence type="ECO:0008006" key="4">
    <source>
        <dbReference type="Google" id="ProtNLM"/>
    </source>
</evidence>
<proteinExistence type="predicted"/>
<keyword evidence="3" id="KW-1185">Reference proteome</keyword>
<organism evidence="2 3">
    <name type="scientific">Endosaccharibacter trunci</name>
    <dbReference type="NCBI Taxonomy" id="2812733"/>
    <lineage>
        <taxon>Bacteria</taxon>
        <taxon>Pseudomonadati</taxon>
        <taxon>Pseudomonadota</taxon>
        <taxon>Alphaproteobacteria</taxon>
        <taxon>Acetobacterales</taxon>
        <taxon>Acetobacteraceae</taxon>
        <taxon>Endosaccharibacter</taxon>
    </lineage>
</organism>
<evidence type="ECO:0000256" key="1">
    <source>
        <dbReference type="SAM" id="Phobius"/>
    </source>
</evidence>
<dbReference type="EMBL" id="JAMSKV010000004">
    <property type="protein sequence ID" value="MCQ8278089.1"/>
    <property type="molecule type" value="Genomic_DNA"/>
</dbReference>
<protein>
    <recommendedName>
        <fullName evidence="4">Sodium:proton antiporter</fullName>
    </recommendedName>
</protein>
<dbReference type="Proteomes" id="UP001524587">
    <property type="component" value="Unassembled WGS sequence"/>
</dbReference>
<keyword evidence="1" id="KW-0812">Transmembrane</keyword>
<gene>
    <name evidence="2" type="ORF">NFI95_06465</name>
</gene>
<accession>A0ABT1W5D3</accession>
<feature type="transmembrane region" description="Helical" evidence="1">
    <location>
        <begin position="28"/>
        <end position="47"/>
    </location>
</feature>
<name>A0ABT1W5D3_9PROT</name>
<reference evidence="2 3" key="1">
    <citation type="submission" date="2022-06" db="EMBL/GenBank/DDBJ databases">
        <title>Endosaccharibacter gen. nov., sp. nov., endophytic bacteria isolated from sugarcane.</title>
        <authorList>
            <person name="Pitiwittayakul N."/>
            <person name="Yukphan P."/>
            <person name="Charoenyingcharoen P."/>
            <person name="Tanasupawat S."/>
        </authorList>
    </citation>
    <scope>NUCLEOTIDE SEQUENCE [LARGE SCALE GENOMIC DNA]</scope>
    <source>
        <strain evidence="2 3">KSS8</strain>
    </source>
</reference>
<sequence length="157" mass="16802">MGLIRPVLLFCALFLLYAALTGSLGFHEILAGVGCAVLLCVLVSTIHRGEPRLLVLRPPPRVLLRVSRALLIDTLRVGRVLCAAILRRPDGRAGTIETVAFRHGGDDPQAAGRRALVVLGASLAPNGFVLAAPRGRDTLVMHKLAPSRDPADPRWPV</sequence>
<keyword evidence="1" id="KW-1133">Transmembrane helix</keyword>
<comment type="caution">
    <text evidence="2">The sequence shown here is derived from an EMBL/GenBank/DDBJ whole genome shotgun (WGS) entry which is preliminary data.</text>
</comment>